<feature type="region of interest" description="Disordered" evidence="1">
    <location>
        <begin position="1"/>
        <end position="28"/>
    </location>
</feature>
<organism evidence="2 3">
    <name type="scientific">Colletotrichum zoysiae</name>
    <dbReference type="NCBI Taxonomy" id="1216348"/>
    <lineage>
        <taxon>Eukaryota</taxon>
        <taxon>Fungi</taxon>
        <taxon>Dikarya</taxon>
        <taxon>Ascomycota</taxon>
        <taxon>Pezizomycotina</taxon>
        <taxon>Sordariomycetes</taxon>
        <taxon>Hypocreomycetidae</taxon>
        <taxon>Glomerellales</taxon>
        <taxon>Glomerellaceae</taxon>
        <taxon>Colletotrichum</taxon>
        <taxon>Colletotrichum graminicola species complex</taxon>
    </lineage>
</organism>
<dbReference type="Proteomes" id="UP001232148">
    <property type="component" value="Unassembled WGS sequence"/>
</dbReference>
<evidence type="ECO:0000313" key="2">
    <source>
        <dbReference type="EMBL" id="KAK2021158.1"/>
    </source>
</evidence>
<accession>A0AAD9H322</accession>
<reference evidence="2" key="1">
    <citation type="submission" date="2021-06" db="EMBL/GenBank/DDBJ databases">
        <title>Comparative genomics, transcriptomics and evolutionary studies reveal genomic signatures of adaptation to plant cell wall in hemibiotrophic fungi.</title>
        <authorList>
            <consortium name="DOE Joint Genome Institute"/>
            <person name="Baroncelli R."/>
            <person name="Diaz J.F."/>
            <person name="Benocci T."/>
            <person name="Peng M."/>
            <person name="Battaglia E."/>
            <person name="Haridas S."/>
            <person name="Andreopoulos W."/>
            <person name="Labutti K."/>
            <person name="Pangilinan J."/>
            <person name="Floch G.L."/>
            <person name="Makela M.R."/>
            <person name="Henrissat B."/>
            <person name="Grigoriev I.V."/>
            <person name="Crouch J.A."/>
            <person name="De Vries R.P."/>
            <person name="Sukno S.A."/>
            <person name="Thon M.R."/>
        </authorList>
    </citation>
    <scope>NUCLEOTIDE SEQUENCE</scope>
    <source>
        <strain evidence="2">MAFF235873</strain>
    </source>
</reference>
<keyword evidence="3" id="KW-1185">Reference proteome</keyword>
<proteinExistence type="predicted"/>
<sequence>MAPTTTGVYMVEDGKMGLRERPRALRQPRVPFHSAAARGKQSGAPASASASAVAAAAVGPAFPPAVGPSP</sequence>
<protein>
    <submittedName>
        <fullName evidence="2">Uncharacterized protein</fullName>
    </submittedName>
</protein>
<name>A0AAD9H322_9PEZI</name>
<dbReference type="AlphaFoldDB" id="A0AAD9H322"/>
<feature type="compositionally biased region" description="Basic and acidic residues" evidence="1">
    <location>
        <begin position="12"/>
        <end position="23"/>
    </location>
</feature>
<evidence type="ECO:0000256" key="1">
    <source>
        <dbReference type="SAM" id="MobiDB-lite"/>
    </source>
</evidence>
<evidence type="ECO:0000313" key="3">
    <source>
        <dbReference type="Proteomes" id="UP001232148"/>
    </source>
</evidence>
<gene>
    <name evidence="2" type="ORF">LX32DRAFT_646674</name>
</gene>
<dbReference type="EMBL" id="MU843131">
    <property type="protein sequence ID" value="KAK2021158.1"/>
    <property type="molecule type" value="Genomic_DNA"/>
</dbReference>
<comment type="caution">
    <text evidence="2">The sequence shown here is derived from an EMBL/GenBank/DDBJ whole genome shotgun (WGS) entry which is preliminary data.</text>
</comment>